<dbReference type="KEGG" id="dsc:ABOD76_10300"/>
<proteinExistence type="predicted"/>
<evidence type="ECO:0000256" key="3">
    <source>
        <dbReference type="ARBA" id="ARBA00022840"/>
    </source>
</evidence>
<dbReference type="Gene3D" id="3.30.930.10">
    <property type="entry name" value="Bira Bifunctional Protein, Domain 2"/>
    <property type="match status" value="1"/>
</dbReference>
<dbReference type="Gene3D" id="1.10.10.10">
    <property type="entry name" value="Winged helix-like DNA-binding domain superfamily/Winged helix DNA-binding domain"/>
    <property type="match status" value="1"/>
</dbReference>
<dbReference type="InterPro" id="IPR008988">
    <property type="entry name" value="Transcriptional_repressor_C"/>
</dbReference>
<dbReference type="InterPro" id="IPR045864">
    <property type="entry name" value="aa-tRNA-synth_II/BPL/LPL"/>
</dbReference>
<evidence type="ECO:0000256" key="5">
    <source>
        <dbReference type="ARBA" id="ARBA00024227"/>
    </source>
</evidence>
<keyword evidence="2" id="KW-0547">Nucleotide-binding</keyword>
<reference evidence="8" key="1">
    <citation type="submission" date="2024-06" db="EMBL/GenBank/DDBJ databases">
        <title>Draft Genome Sequence of Deinococcus sonorensis Type Strain KR-87, a Biofilm Producing Representative of the Genus Deinococcus.</title>
        <authorList>
            <person name="Boren L.S."/>
            <person name="Grosso R.A."/>
            <person name="Hugenberg-Cox A.N."/>
            <person name="Hill J.T.E."/>
            <person name="Albert C.M."/>
            <person name="Tuohy J.M."/>
        </authorList>
    </citation>
    <scope>NUCLEOTIDE SEQUENCE</scope>
    <source>
        <strain evidence="8">KR-87</strain>
    </source>
</reference>
<dbReference type="EMBL" id="CP158299">
    <property type="protein sequence ID" value="XBV86674.1"/>
    <property type="molecule type" value="Genomic_DNA"/>
</dbReference>
<organism evidence="8">
    <name type="scientific">Deinococcus sonorensis KR-87</name>
    <dbReference type="NCBI Taxonomy" id="694439"/>
    <lineage>
        <taxon>Bacteria</taxon>
        <taxon>Thermotogati</taxon>
        <taxon>Deinococcota</taxon>
        <taxon>Deinococci</taxon>
        <taxon>Deinococcales</taxon>
        <taxon>Deinococcaceae</taxon>
        <taxon>Deinococcus</taxon>
    </lineage>
</organism>
<dbReference type="GO" id="GO:0005524">
    <property type="term" value="F:ATP binding"/>
    <property type="evidence" value="ECO:0007669"/>
    <property type="project" value="UniProtKB-KW"/>
</dbReference>
<dbReference type="SUPFAM" id="SSF55681">
    <property type="entry name" value="Class II aaRS and biotin synthetases"/>
    <property type="match status" value="1"/>
</dbReference>
<dbReference type="InterPro" id="IPR003142">
    <property type="entry name" value="BPL_C"/>
</dbReference>
<keyword evidence="4" id="KW-0092">Biotin</keyword>
<dbReference type="InterPro" id="IPR004408">
    <property type="entry name" value="Biotin_CoA_COase_ligase"/>
</dbReference>
<dbReference type="RefSeq" id="WP_350244751.1">
    <property type="nucleotide sequence ID" value="NZ_CP158299.1"/>
</dbReference>
<dbReference type="Pfam" id="PF03099">
    <property type="entry name" value="BPL_LplA_LipB"/>
    <property type="match status" value="1"/>
</dbReference>
<keyword evidence="3" id="KW-0067">ATP-binding</keyword>
<gene>
    <name evidence="8" type="ORF">ABOD76_10300</name>
</gene>
<dbReference type="AlphaFoldDB" id="A0AAU7UDV8"/>
<sequence length="300" mass="31206">MPVRLLPLLTDQPQSGLRLAAQLGVNRVSVHTLAHALQAEGYPLSVSRRGYALPAGTPAPQLLQLQGRPYRYLGRCGSTQDELRAWATASPPAPAGAVVLAEQQTAGRGRRGRVWDSSGAGLTFSVLLPGSLTLPQLGLLPLAAGVALHEAAGVGGLKWPNDLLAPDGGKLAGILLEADLRGEELQRAVLGIGLNVHDAPPGAAHLSAFRPGVTRAGVLEVLLGRLDRWLNAPAGEVLDAWRRASVTLGQQVQVQTLAGPVSGLALDLAPDGSLLVQPDHGPPLTISAGDVQLISRKEHP</sequence>
<evidence type="ECO:0000256" key="1">
    <source>
        <dbReference type="ARBA" id="ARBA00022598"/>
    </source>
</evidence>
<dbReference type="SUPFAM" id="SSF50037">
    <property type="entry name" value="C-terminal domain of transcriptional repressors"/>
    <property type="match status" value="1"/>
</dbReference>
<dbReference type="Gene3D" id="2.30.30.100">
    <property type="match status" value="1"/>
</dbReference>
<dbReference type="Pfam" id="PF02237">
    <property type="entry name" value="BPL_C"/>
    <property type="match status" value="1"/>
</dbReference>
<evidence type="ECO:0000313" key="8">
    <source>
        <dbReference type="EMBL" id="XBV86674.1"/>
    </source>
</evidence>
<name>A0AAU7UDV8_9DEIO</name>
<dbReference type="NCBIfam" id="TIGR00121">
    <property type="entry name" value="birA_ligase"/>
    <property type="match status" value="1"/>
</dbReference>
<dbReference type="PANTHER" id="PTHR12835">
    <property type="entry name" value="BIOTIN PROTEIN LIGASE"/>
    <property type="match status" value="1"/>
</dbReference>
<dbReference type="GO" id="GO:0004077">
    <property type="term" value="F:biotin--[biotin carboxyl-carrier protein] ligase activity"/>
    <property type="evidence" value="ECO:0007669"/>
    <property type="project" value="UniProtKB-EC"/>
</dbReference>
<evidence type="ECO:0000256" key="4">
    <source>
        <dbReference type="ARBA" id="ARBA00023267"/>
    </source>
</evidence>
<keyword evidence="1 8" id="KW-0436">Ligase</keyword>
<dbReference type="EC" id="6.3.4.15" evidence="5"/>
<evidence type="ECO:0000256" key="2">
    <source>
        <dbReference type="ARBA" id="ARBA00022741"/>
    </source>
</evidence>
<dbReference type="CDD" id="cd16442">
    <property type="entry name" value="BPL"/>
    <property type="match status" value="1"/>
</dbReference>
<accession>A0AAU7UDV8</accession>
<feature type="domain" description="BPL/LPL catalytic" evidence="7">
    <location>
        <begin position="90"/>
        <end position="195"/>
    </location>
</feature>
<dbReference type="PANTHER" id="PTHR12835:SF5">
    <property type="entry name" value="BIOTIN--PROTEIN LIGASE"/>
    <property type="match status" value="1"/>
</dbReference>
<dbReference type="GO" id="GO:0005737">
    <property type="term" value="C:cytoplasm"/>
    <property type="evidence" value="ECO:0007669"/>
    <property type="project" value="TreeGrafter"/>
</dbReference>
<evidence type="ECO:0000259" key="7">
    <source>
        <dbReference type="Pfam" id="PF03099"/>
    </source>
</evidence>
<evidence type="ECO:0000259" key="6">
    <source>
        <dbReference type="Pfam" id="PF02237"/>
    </source>
</evidence>
<dbReference type="InterPro" id="IPR036388">
    <property type="entry name" value="WH-like_DNA-bd_sf"/>
</dbReference>
<dbReference type="InterPro" id="IPR004143">
    <property type="entry name" value="BPL_LPL_catalytic"/>
</dbReference>
<protein>
    <recommendedName>
        <fullName evidence="5">biotin--[biotin carboxyl-carrier protein] ligase</fullName>
        <ecNumber evidence="5">6.3.4.15</ecNumber>
    </recommendedName>
</protein>
<feature type="domain" description="Biotin protein ligase C-terminal" evidence="6">
    <location>
        <begin position="247"/>
        <end position="293"/>
    </location>
</feature>